<gene>
    <name evidence="2" type="ORF">SAMN00790413_05315</name>
</gene>
<keyword evidence="1" id="KW-0812">Transmembrane</keyword>
<feature type="transmembrane region" description="Helical" evidence="1">
    <location>
        <begin position="36"/>
        <end position="56"/>
    </location>
</feature>
<name>A0A1W1UFC4_9DEIO</name>
<keyword evidence="1" id="KW-1133">Transmembrane helix</keyword>
<evidence type="ECO:0000256" key="1">
    <source>
        <dbReference type="SAM" id="Phobius"/>
    </source>
</evidence>
<sequence length="84" mass="9038">MGKVVVTAKPPQWSEMVESVPQVKPKPKSKSLPTRVWAPVLGVYAAAVIGGAYWFVQDLDRSLLLEDVPSTAQPVQSPVPAPSK</sequence>
<accession>A0A1W1UFC4</accession>
<protein>
    <submittedName>
        <fullName evidence="2">Uncharacterized protein</fullName>
    </submittedName>
</protein>
<keyword evidence="3" id="KW-1185">Reference proteome</keyword>
<reference evidence="2 3" key="1">
    <citation type="submission" date="2017-04" db="EMBL/GenBank/DDBJ databases">
        <authorList>
            <person name="Afonso C.L."/>
            <person name="Miller P.J."/>
            <person name="Scott M.A."/>
            <person name="Spackman E."/>
            <person name="Goraichik I."/>
            <person name="Dimitrov K.M."/>
            <person name="Suarez D.L."/>
            <person name="Swayne D.E."/>
        </authorList>
    </citation>
    <scope>NUCLEOTIDE SEQUENCE [LARGE SCALE GENOMIC DNA]</scope>
    <source>
        <strain evidence="2 3">KR-140</strain>
    </source>
</reference>
<evidence type="ECO:0000313" key="3">
    <source>
        <dbReference type="Proteomes" id="UP000192582"/>
    </source>
</evidence>
<keyword evidence="1" id="KW-0472">Membrane</keyword>
<organism evidence="2 3">
    <name type="scientific">Deinococcus hopiensis KR-140</name>
    <dbReference type="NCBI Taxonomy" id="695939"/>
    <lineage>
        <taxon>Bacteria</taxon>
        <taxon>Thermotogati</taxon>
        <taxon>Deinococcota</taxon>
        <taxon>Deinococci</taxon>
        <taxon>Deinococcales</taxon>
        <taxon>Deinococcaceae</taxon>
        <taxon>Deinococcus</taxon>
    </lineage>
</organism>
<proteinExistence type="predicted"/>
<dbReference type="AlphaFoldDB" id="A0A1W1UFC4"/>
<dbReference type="EMBL" id="FWWU01000004">
    <property type="protein sequence ID" value="SMB79732.1"/>
    <property type="molecule type" value="Genomic_DNA"/>
</dbReference>
<dbReference type="Proteomes" id="UP000192582">
    <property type="component" value="Unassembled WGS sequence"/>
</dbReference>
<evidence type="ECO:0000313" key="2">
    <source>
        <dbReference type="EMBL" id="SMB79732.1"/>
    </source>
</evidence>